<dbReference type="Proteomes" id="UP000221845">
    <property type="component" value="Segment"/>
</dbReference>
<keyword evidence="3" id="KW-1185">Reference proteome</keyword>
<dbReference type="InterPro" id="IPR007499">
    <property type="entry name" value="ERF_bacteria_virus"/>
</dbReference>
<name>A0A1Y0T023_9CAUD</name>
<feature type="region of interest" description="Disordered" evidence="1">
    <location>
        <begin position="159"/>
        <end position="215"/>
    </location>
</feature>
<evidence type="ECO:0000313" key="2">
    <source>
        <dbReference type="EMBL" id="ARV77139.1"/>
    </source>
</evidence>
<proteinExistence type="predicted"/>
<accession>A0A1Y0T023</accession>
<organism evidence="2 3">
    <name type="scientific">Pseudomonas phage Skulduggery</name>
    <dbReference type="NCBI Taxonomy" id="2006671"/>
    <lineage>
        <taxon>Viruses</taxon>
        <taxon>Duplodnaviria</taxon>
        <taxon>Heunggongvirae</taxon>
        <taxon>Uroviricota</taxon>
        <taxon>Caudoviricetes</taxon>
        <taxon>Skulduggeryvirus</taxon>
        <taxon>Skulduggeryvirus skulduggery</taxon>
    </lineage>
</organism>
<dbReference type="EMBL" id="MF042361">
    <property type="protein sequence ID" value="ARV77139.1"/>
    <property type="molecule type" value="Genomic_DNA"/>
</dbReference>
<feature type="compositionally biased region" description="Basic and acidic residues" evidence="1">
    <location>
        <begin position="206"/>
        <end position="215"/>
    </location>
</feature>
<gene>
    <name evidence="2" type="ORF">SKUL_40</name>
</gene>
<feature type="compositionally biased region" description="Low complexity" evidence="1">
    <location>
        <begin position="169"/>
        <end position="205"/>
    </location>
</feature>
<reference evidence="2 3" key="1">
    <citation type="submission" date="2017-05" db="EMBL/GenBank/DDBJ databases">
        <authorList>
            <person name="Song R."/>
            <person name="Chenine A.L."/>
            <person name="Ruprecht R.M."/>
        </authorList>
    </citation>
    <scope>NUCLEOTIDE SEQUENCE [LARGE SCALE GENOMIC DNA]</scope>
</reference>
<sequence length="273" mass="29313">MTQATDPIAAQLGIEEIVAAPICHYGTPKQLAALYGALALAQGEFEVLVKNRTVTIEMRNPDTRQKIGEYNFRYADLEQVTKSTRPALSKHGLGVIQPIAPSPMGGTAIFTQLFHKDGGMIISEVALPTGQKDIKNLGASISYLRRYAKTALLDLAADDDADQEPSADSVTAAENANSSAARGGSSTSDGGSTSTTATTGNVTDGGQKENHYSDAEFEKNLPGYIAAMKKGRTLDQMLKTINTRKKLTEAQTLILTNNNPNREDHQQQLDSEE</sequence>
<evidence type="ECO:0000256" key="1">
    <source>
        <dbReference type="SAM" id="MobiDB-lite"/>
    </source>
</evidence>
<dbReference type="Pfam" id="PF04404">
    <property type="entry name" value="ERF"/>
    <property type="match status" value="1"/>
</dbReference>
<protein>
    <submittedName>
        <fullName evidence="2">Uncharacterized protein</fullName>
    </submittedName>
</protein>
<evidence type="ECO:0000313" key="3">
    <source>
        <dbReference type="Proteomes" id="UP000221845"/>
    </source>
</evidence>